<feature type="domain" description="SH3" evidence="3">
    <location>
        <begin position="10"/>
        <end position="72"/>
    </location>
</feature>
<proteinExistence type="predicted"/>
<dbReference type="InterPro" id="IPR036028">
    <property type="entry name" value="SH3-like_dom_sf"/>
</dbReference>
<gene>
    <name evidence="4" type="ORF">QE152_g25522</name>
</gene>
<name>A0AAW1K1D9_POPJA</name>
<dbReference type="SUPFAM" id="SSF50044">
    <property type="entry name" value="SH3-domain"/>
    <property type="match status" value="1"/>
</dbReference>
<keyword evidence="5" id="KW-1185">Reference proteome</keyword>
<evidence type="ECO:0000313" key="4">
    <source>
        <dbReference type="EMBL" id="KAK9711318.1"/>
    </source>
</evidence>
<dbReference type="Pfam" id="PF00018">
    <property type="entry name" value="SH3_1"/>
    <property type="match status" value="1"/>
</dbReference>
<dbReference type="GO" id="GO:0006897">
    <property type="term" value="P:endocytosis"/>
    <property type="evidence" value="ECO:0007669"/>
    <property type="project" value="TreeGrafter"/>
</dbReference>
<dbReference type="PANTHER" id="PTHR13357">
    <property type="entry name" value="SH3 ADAPTER PROTEIN SPIN90 NCK INTERACTING PROTEIN WITH SH3 DOMAIN"/>
    <property type="match status" value="1"/>
</dbReference>
<evidence type="ECO:0000313" key="5">
    <source>
        <dbReference type="Proteomes" id="UP001458880"/>
    </source>
</evidence>
<dbReference type="Proteomes" id="UP001458880">
    <property type="component" value="Unassembled WGS sequence"/>
</dbReference>
<dbReference type="SMART" id="SM00326">
    <property type="entry name" value="SH3"/>
    <property type="match status" value="1"/>
</dbReference>
<dbReference type="Pfam" id="PF09431">
    <property type="entry name" value="SPIN90_LRD"/>
    <property type="match status" value="1"/>
</dbReference>
<evidence type="ECO:0000259" key="3">
    <source>
        <dbReference type="PROSITE" id="PS50002"/>
    </source>
</evidence>
<accession>A0AAW1K1D9</accession>
<comment type="caution">
    <text evidence="4">The sequence shown here is derived from an EMBL/GenBank/DDBJ whole genome shotgun (WGS) entry which is preliminary data.</text>
</comment>
<dbReference type="InterPro" id="IPR001452">
    <property type="entry name" value="SH3_domain"/>
</dbReference>
<dbReference type="GO" id="GO:0071933">
    <property type="term" value="F:Arp2/3 complex binding"/>
    <property type="evidence" value="ECO:0007669"/>
    <property type="project" value="TreeGrafter"/>
</dbReference>
<dbReference type="Gene3D" id="2.30.30.40">
    <property type="entry name" value="SH3 Domains"/>
    <property type="match status" value="1"/>
</dbReference>
<sequence>MSKKKVPATSTLDMLRSLYDFKPTYAKTLGFKENDYFILHSILTKHKNWWEVMNDKGEIGYVPSNYVEKIVVTPAFYLQFVDKCLDCIKRNEMATDVSSNDVDKKVVLDKLNEMKVNVEHMLEVTYPCIASDDGPPLLYKNSEGQLETIKSTTSKCSSNSSSLSECRKCDIFEDPIKPVHKMSNGKDNLKKSMDSIHETYAQEEFHNRRSDSGIHSIIQSNSSKVLPVITHHSVYELIENVRINTQLSHEMSRIALVTVVQGLHELLPASVFPYLSTILSYSQESLKIDDVQIEQTHDASRLKIIFNELTSCKEDSQQRSWMLHEDESVIKEYLRELIQILTNADASISKHVVSSQQYHVITTLIQYYQMETRWSIRQLLLQAFGVLCSFDKTIVSIMLNSILPGELARDMMASPRNVAKLNYSSLLLTMIMSMGEPVPITHYEYLGVPFVTFVLDNIECPPDTDADDQIPELFTNLIIAYNLQFQICNENIILKALSERSMAKALIERLLLLLNREEDPVRIFDHEPKPPHSLLKLFLDIFSNRVTANLFYTNDILVLIDIIKLKQIIP</sequence>
<evidence type="ECO:0000256" key="2">
    <source>
        <dbReference type="PROSITE-ProRule" id="PRU00192"/>
    </source>
</evidence>
<dbReference type="PANTHER" id="PTHR13357:SF1">
    <property type="entry name" value="NCK-INTERACTING PROTEIN WITH SH3 DOMAIN"/>
    <property type="match status" value="1"/>
</dbReference>
<dbReference type="EMBL" id="JASPKY010000282">
    <property type="protein sequence ID" value="KAK9711318.1"/>
    <property type="molecule type" value="Genomic_DNA"/>
</dbReference>
<dbReference type="SUPFAM" id="SSF48371">
    <property type="entry name" value="ARM repeat"/>
    <property type="match status" value="1"/>
</dbReference>
<dbReference type="InterPro" id="IPR016024">
    <property type="entry name" value="ARM-type_fold"/>
</dbReference>
<reference evidence="4 5" key="1">
    <citation type="journal article" date="2024" name="BMC Genomics">
        <title>De novo assembly and annotation of Popillia japonica's genome with initial clues to its potential as an invasive pest.</title>
        <authorList>
            <person name="Cucini C."/>
            <person name="Boschi S."/>
            <person name="Funari R."/>
            <person name="Cardaioli E."/>
            <person name="Iannotti N."/>
            <person name="Marturano G."/>
            <person name="Paoli F."/>
            <person name="Bruttini M."/>
            <person name="Carapelli A."/>
            <person name="Frati F."/>
            <person name="Nardi F."/>
        </authorList>
    </citation>
    <scope>NUCLEOTIDE SEQUENCE [LARGE SCALE GENOMIC DNA]</scope>
    <source>
        <strain evidence="4">DMR45628</strain>
    </source>
</reference>
<organism evidence="4 5">
    <name type="scientific">Popillia japonica</name>
    <name type="common">Japanese beetle</name>
    <dbReference type="NCBI Taxonomy" id="7064"/>
    <lineage>
        <taxon>Eukaryota</taxon>
        <taxon>Metazoa</taxon>
        <taxon>Ecdysozoa</taxon>
        <taxon>Arthropoda</taxon>
        <taxon>Hexapoda</taxon>
        <taxon>Insecta</taxon>
        <taxon>Pterygota</taxon>
        <taxon>Neoptera</taxon>
        <taxon>Endopterygota</taxon>
        <taxon>Coleoptera</taxon>
        <taxon>Polyphaga</taxon>
        <taxon>Scarabaeiformia</taxon>
        <taxon>Scarabaeidae</taxon>
        <taxon>Rutelinae</taxon>
        <taxon>Popillia</taxon>
    </lineage>
</organism>
<dbReference type="InterPro" id="IPR030125">
    <property type="entry name" value="SPIN90/Ldb17"/>
</dbReference>
<dbReference type="InterPro" id="IPR018556">
    <property type="entry name" value="SPIN90/Ldb17_LRD"/>
</dbReference>
<protein>
    <submittedName>
        <fullName evidence="4">SPIN90/Ldb17, leucine-rich domain</fullName>
    </submittedName>
</protein>
<dbReference type="AlphaFoldDB" id="A0AAW1K1D9"/>
<dbReference type="PROSITE" id="PS50002">
    <property type="entry name" value="SH3"/>
    <property type="match status" value="1"/>
</dbReference>
<evidence type="ECO:0000256" key="1">
    <source>
        <dbReference type="ARBA" id="ARBA00022443"/>
    </source>
</evidence>
<keyword evidence="1 2" id="KW-0728">SH3 domain</keyword>